<organism evidence="1 2">
    <name type="scientific">Azospirillum brasilense</name>
    <dbReference type="NCBI Taxonomy" id="192"/>
    <lineage>
        <taxon>Bacteria</taxon>
        <taxon>Pseudomonadati</taxon>
        <taxon>Pseudomonadota</taxon>
        <taxon>Alphaproteobacteria</taxon>
        <taxon>Rhodospirillales</taxon>
        <taxon>Azospirillaceae</taxon>
        <taxon>Azospirillum</taxon>
    </lineage>
</organism>
<reference evidence="1 2" key="1">
    <citation type="submission" date="2018-09" db="EMBL/GenBank/DDBJ databases">
        <title>Whole genome based analysis of evolution and adaptive divergence in Indian and Brazilian strains of Azospirillum brasilense.</title>
        <authorList>
            <person name="Singh C."/>
            <person name="Tripathi A.K."/>
        </authorList>
    </citation>
    <scope>NUCLEOTIDE SEQUENCE [LARGE SCALE GENOMIC DNA]</scope>
    <source>
        <strain evidence="1 2">MTCC4036</strain>
        <plasmid evidence="1 2">p8</plasmid>
    </source>
</reference>
<protein>
    <submittedName>
        <fullName evidence="1">Uncharacterized protein</fullName>
    </submittedName>
</protein>
<name>A0A4D8QB21_AZOBR</name>
<dbReference type="EMBL" id="CP032338">
    <property type="protein sequence ID" value="QCO07567.1"/>
    <property type="molecule type" value="Genomic_DNA"/>
</dbReference>
<evidence type="ECO:0000313" key="2">
    <source>
        <dbReference type="Proteomes" id="UP000298596"/>
    </source>
</evidence>
<geneLocation type="plasmid" evidence="1 2">
    <name>p8</name>
</geneLocation>
<keyword evidence="1" id="KW-0614">Plasmid</keyword>
<proteinExistence type="predicted"/>
<accession>A0A4D8QB21</accession>
<dbReference type="AlphaFoldDB" id="A0A4D8QB21"/>
<dbReference type="Proteomes" id="UP000298596">
    <property type="component" value="Plasmid p8"/>
</dbReference>
<sequence>MRGRPVKDLVLKQALLGALDAVQGDTPVTPAAPPPVIDEARIAGVVVAAIQAATPGIIAAAMQALRSGDAVAAA</sequence>
<evidence type="ECO:0000313" key="1">
    <source>
        <dbReference type="EMBL" id="QCO07567.1"/>
    </source>
</evidence>
<gene>
    <name evidence="1" type="ORF">D3867_37420</name>
</gene>